<name>C8PK97_9BACT</name>
<dbReference type="AlphaFoldDB" id="C8PK97"/>
<sequence length="71" mass="8057">MNKIALEIKSNEMEAVLDAVMKLAKKMKFEAKILSENKDECIENFGELSSAIIAKLDKPSNRAVFERLKDK</sequence>
<organism evidence="1 2">
    <name type="scientific">Campylobacter gracilis RM3268</name>
    <dbReference type="NCBI Taxonomy" id="553220"/>
    <lineage>
        <taxon>Bacteria</taxon>
        <taxon>Pseudomonadati</taxon>
        <taxon>Campylobacterota</taxon>
        <taxon>Epsilonproteobacteria</taxon>
        <taxon>Campylobacterales</taxon>
        <taxon>Campylobacteraceae</taxon>
        <taxon>Campylobacter</taxon>
    </lineage>
</organism>
<proteinExistence type="predicted"/>
<gene>
    <name evidence="1" type="ORF">CAMGR0001_1807</name>
</gene>
<dbReference type="OrthoDB" id="5327357at2"/>
<accession>C8PK97</accession>
<comment type="caution">
    <text evidence="1">The sequence shown here is derived from an EMBL/GenBank/DDBJ whole genome shotgun (WGS) entry which is preliminary data.</text>
</comment>
<evidence type="ECO:0000313" key="2">
    <source>
        <dbReference type="Proteomes" id="UP000005709"/>
    </source>
</evidence>
<evidence type="ECO:0000313" key="1">
    <source>
        <dbReference type="EMBL" id="EEV16791.1"/>
    </source>
</evidence>
<dbReference type="RefSeq" id="WP_005872654.1">
    <property type="nucleotide sequence ID" value="NZ_ACYG01000028.1"/>
</dbReference>
<dbReference type="Proteomes" id="UP000005709">
    <property type="component" value="Unassembled WGS sequence"/>
</dbReference>
<keyword evidence="2" id="KW-1185">Reference proteome</keyword>
<dbReference type="EMBL" id="ACYG01000028">
    <property type="protein sequence ID" value="EEV16791.1"/>
    <property type="molecule type" value="Genomic_DNA"/>
</dbReference>
<dbReference type="STRING" id="824.CGRAC_1621"/>
<reference evidence="1 2" key="1">
    <citation type="submission" date="2009-07" db="EMBL/GenBank/DDBJ databases">
        <authorList>
            <person name="Madupu R."/>
            <person name="Sebastian Y."/>
            <person name="Durkin A.S."/>
            <person name="Torralba M."/>
            <person name="Methe B."/>
            <person name="Sutton G.G."/>
            <person name="Strausberg R.L."/>
            <person name="Nelson K.E."/>
        </authorList>
    </citation>
    <scope>NUCLEOTIDE SEQUENCE [LARGE SCALE GENOMIC DNA]</scope>
    <source>
        <strain evidence="1 2">RM3268</strain>
    </source>
</reference>
<protein>
    <submittedName>
        <fullName evidence="1">Uncharacterized protein</fullName>
    </submittedName>
</protein>